<keyword evidence="3" id="KW-0378">Hydrolase</keyword>
<gene>
    <name evidence="3" type="ORF">WDJ50_08955</name>
</gene>
<feature type="domain" description="Phosphodiester glycosidase" evidence="2">
    <location>
        <begin position="88"/>
        <end position="232"/>
    </location>
</feature>
<dbReference type="GO" id="GO:0016798">
    <property type="term" value="F:hydrolase activity, acting on glycosyl bonds"/>
    <property type="evidence" value="ECO:0007669"/>
    <property type="project" value="UniProtKB-KW"/>
</dbReference>
<dbReference type="RefSeq" id="WP_339094317.1">
    <property type="nucleotide sequence ID" value="NZ_CP149782.1"/>
</dbReference>
<evidence type="ECO:0000259" key="2">
    <source>
        <dbReference type="Pfam" id="PF09992"/>
    </source>
</evidence>
<organism evidence="3">
    <name type="scientific">Deinococcus sp. VB142</name>
    <dbReference type="NCBI Taxonomy" id="3112952"/>
    <lineage>
        <taxon>Bacteria</taxon>
        <taxon>Thermotogati</taxon>
        <taxon>Deinococcota</taxon>
        <taxon>Deinococci</taxon>
        <taxon>Deinococcales</taxon>
        <taxon>Deinococcaceae</taxon>
        <taxon>Deinococcus</taxon>
    </lineage>
</organism>
<feature type="chain" id="PRO_5043974774" evidence="1">
    <location>
        <begin position="31"/>
        <end position="255"/>
    </location>
</feature>
<feature type="signal peptide" evidence="1">
    <location>
        <begin position="1"/>
        <end position="30"/>
    </location>
</feature>
<dbReference type="Pfam" id="PF09992">
    <property type="entry name" value="NAGPA"/>
    <property type="match status" value="1"/>
</dbReference>
<protein>
    <submittedName>
        <fullName evidence="3">Phosphodiester glycosidase family protein</fullName>
    </submittedName>
</protein>
<dbReference type="InterPro" id="IPR018711">
    <property type="entry name" value="NAGPA"/>
</dbReference>
<keyword evidence="3" id="KW-0326">Glycosidase</keyword>
<name>A0AAU6PZ28_9DEIO</name>
<evidence type="ECO:0000313" key="3">
    <source>
        <dbReference type="EMBL" id="WYF43553.1"/>
    </source>
</evidence>
<evidence type="ECO:0000256" key="1">
    <source>
        <dbReference type="SAM" id="SignalP"/>
    </source>
</evidence>
<proteinExistence type="predicted"/>
<reference evidence="3" key="1">
    <citation type="submission" date="2024-03" db="EMBL/GenBank/DDBJ databases">
        <title>Deinococcus weizhi sp. nov., isolated from human skin.</title>
        <authorList>
            <person name="Wei Z."/>
            <person name="Tian F."/>
            <person name="Yang C."/>
            <person name="Xin L.T."/>
            <person name="Wen Z.J."/>
            <person name="Lan K.C."/>
            <person name="Yu L."/>
            <person name="Zhe W."/>
            <person name="Dan F.D."/>
            <person name="Jun W."/>
            <person name="Rui Z."/>
            <person name="Yong X.J."/>
            <person name="Ting Y."/>
            <person name="Wei X."/>
            <person name="Xu Z.G."/>
            <person name="Xin Z."/>
            <person name="Dong F.G."/>
            <person name="Ni X.M."/>
            <person name="Zheng M.G."/>
            <person name="Chun Y."/>
            <person name="Qian W.X."/>
        </authorList>
    </citation>
    <scope>NUCLEOTIDE SEQUENCE</scope>
    <source>
        <strain evidence="3">VB142</strain>
    </source>
</reference>
<dbReference type="EMBL" id="CP149782">
    <property type="protein sequence ID" value="WYF43553.1"/>
    <property type="molecule type" value="Genomic_DNA"/>
</dbReference>
<keyword evidence="1" id="KW-0732">Signal</keyword>
<dbReference type="AlphaFoldDB" id="A0AAU6PZ28"/>
<sequence length="255" mass="27122">MPRRLAPFASLAARFSLLGLCLLSACSGGARGLKVERVTGRGMLYTVAVVDPQRDRLTLHWLNPATGKPYSSFAQLGSRLQKEGKTLLFATNSGIYAPGPKPLGLHIEGGKTLVRLNNAGKGGGNFALLPNGVFWLQGKRAGVTETQAYKRLGLTPDYATQSGPLLVAGGKLHPDFNEGSSSFKVRSGVGVCKDGKVRFAISAGPVNFYSFATFFRDALGCPDALYLDGSISAYKTPDTDTQFAEFAGIWAVTAR</sequence>
<accession>A0AAU6PZ28</accession>
<dbReference type="PROSITE" id="PS51257">
    <property type="entry name" value="PROKAR_LIPOPROTEIN"/>
    <property type="match status" value="1"/>
</dbReference>